<evidence type="ECO:0000256" key="4">
    <source>
        <dbReference type="ARBA" id="ARBA00013858"/>
    </source>
</evidence>
<evidence type="ECO:0000256" key="10">
    <source>
        <dbReference type="ARBA" id="ARBA00030781"/>
    </source>
</evidence>
<dbReference type="RefSeq" id="WP_179588185.1">
    <property type="nucleotide sequence ID" value="NZ_JACBYR010000001.1"/>
</dbReference>
<dbReference type="GO" id="GO:0006777">
    <property type="term" value="P:Mo-molybdopterin cofactor biosynthetic process"/>
    <property type="evidence" value="ECO:0007669"/>
    <property type="project" value="UniProtKB-KW"/>
</dbReference>
<dbReference type="PANTHER" id="PTHR23404">
    <property type="entry name" value="MOLYBDOPTERIN SYNTHASE RELATED"/>
    <property type="match status" value="1"/>
</dbReference>
<evidence type="ECO:0000256" key="3">
    <source>
        <dbReference type="ARBA" id="ARBA00011950"/>
    </source>
</evidence>
<dbReference type="NCBIfam" id="NF007959">
    <property type="entry name" value="PRK10678.1"/>
    <property type="match status" value="1"/>
</dbReference>
<evidence type="ECO:0000256" key="11">
    <source>
        <dbReference type="ARBA" id="ARBA00032474"/>
    </source>
</evidence>
<keyword evidence="5 13" id="KW-0808">Transferase</keyword>
<comment type="similarity">
    <text evidence="2">Belongs to the MoaE family.</text>
</comment>
<dbReference type="UniPathway" id="UPA00344"/>
<gene>
    <name evidence="13" type="ORF">FHW18_003775</name>
</gene>
<dbReference type="InterPro" id="IPR003448">
    <property type="entry name" value="Mopterin_biosynth_MoaE"/>
</dbReference>
<dbReference type="EMBL" id="JACBYR010000001">
    <property type="protein sequence ID" value="NYE84504.1"/>
    <property type="molecule type" value="Genomic_DNA"/>
</dbReference>
<evidence type="ECO:0000256" key="12">
    <source>
        <dbReference type="ARBA" id="ARBA00049878"/>
    </source>
</evidence>
<evidence type="ECO:0000313" key="13">
    <source>
        <dbReference type="EMBL" id="NYE84504.1"/>
    </source>
</evidence>
<name>A0A7Y9IWZ0_9BURK</name>
<keyword evidence="6" id="KW-0501">Molybdenum cofactor biosynthesis</keyword>
<sequence length="153" mass="16830">MSVSVQQEDFDVGAELTALRQDPSVGAIASFVGTVRDINAGDGVASLTLEHYPGMTEKALTEIVEQAHARWTLNAVRVIHRVGELRPTDQIVLVAVACRHRGDAFQACEFIMDYLKTQAPFWKKEETAAGARWVDARDSDHDAAKRWGLPGQV</sequence>
<evidence type="ECO:0000256" key="8">
    <source>
        <dbReference type="ARBA" id="ARBA00029745"/>
    </source>
</evidence>
<dbReference type="FunFam" id="3.90.1170.40:FF:000001">
    <property type="entry name" value="Molybdopterin synthase catalytic subunit MoaE"/>
    <property type="match status" value="1"/>
</dbReference>
<dbReference type="GO" id="GO:0030366">
    <property type="term" value="F:molybdopterin synthase activity"/>
    <property type="evidence" value="ECO:0007669"/>
    <property type="project" value="UniProtKB-EC"/>
</dbReference>
<comment type="subunit">
    <text evidence="7">Heterotetramer of 2 MoaD subunits and 2 MoaE subunits. Also stable as homodimer. The enzyme changes between these two forms during catalysis.</text>
</comment>
<evidence type="ECO:0000256" key="6">
    <source>
        <dbReference type="ARBA" id="ARBA00023150"/>
    </source>
</evidence>
<reference evidence="13 14" key="1">
    <citation type="submission" date="2020-07" db="EMBL/GenBank/DDBJ databases">
        <title>Genomic Encyclopedia of Type Strains, Phase IV (KMG-V): Genome sequencing to study the core and pangenomes of soil and plant-associated prokaryotes.</title>
        <authorList>
            <person name="Whitman W."/>
        </authorList>
    </citation>
    <scope>NUCLEOTIDE SEQUENCE [LARGE SCALE GENOMIC DNA]</scope>
    <source>
        <strain evidence="13 14">SAS40</strain>
    </source>
</reference>
<evidence type="ECO:0000256" key="5">
    <source>
        <dbReference type="ARBA" id="ARBA00022679"/>
    </source>
</evidence>
<dbReference type="Proteomes" id="UP000542125">
    <property type="component" value="Unassembled WGS sequence"/>
</dbReference>
<evidence type="ECO:0000256" key="9">
    <source>
        <dbReference type="ARBA" id="ARBA00030407"/>
    </source>
</evidence>
<keyword evidence="14" id="KW-1185">Reference proteome</keyword>
<comment type="pathway">
    <text evidence="1">Cofactor biosynthesis; molybdopterin biosynthesis.</text>
</comment>
<dbReference type="Pfam" id="PF02391">
    <property type="entry name" value="MoaE"/>
    <property type="match status" value="1"/>
</dbReference>
<dbReference type="Gene3D" id="3.90.1170.40">
    <property type="entry name" value="Molybdopterin biosynthesis MoaE subunit"/>
    <property type="match status" value="1"/>
</dbReference>
<organism evidence="13 14">
    <name type="scientific">Pigmentiphaga litoralis</name>
    <dbReference type="NCBI Taxonomy" id="516702"/>
    <lineage>
        <taxon>Bacteria</taxon>
        <taxon>Pseudomonadati</taxon>
        <taxon>Pseudomonadota</taxon>
        <taxon>Betaproteobacteria</taxon>
        <taxon>Burkholderiales</taxon>
        <taxon>Alcaligenaceae</taxon>
        <taxon>Pigmentiphaga</taxon>
    </lineage>
</organism>
<dbReference type="AlphaFoldDB" id="A0A7Y9IWZ0"/>
<proteinExistence type="inferred from homology"/>
<protein>
    <recommendedName>
        <fullName evidence="4">Molybdopterin synthase catalytic subunit</fullName>
        <ecNumber evidence="3">2.8.1.12</ecNumber>
    </recommendedName>
    <alternativeName>
        <fullName evidence="10">MPT synthase subunit 2</fullName>
    </alternativeName>
    <alternativeName>
        <fullName evidence="8">Molybdenum cofactor biosynthesis protein E</fullName>
    </alternativeName>
    <alternativeName>
        <fullName evidence="9">Molybdopterin-converting factor large subunit</fullName>
    </alternativeName>
    <alternativeName>
        <fullName evidence="11">Molybdopterin-converting factor subunit 2</fullName>
    </alternativeName>
</protein>
<comment type="catalytic activity">
    <reaction evidence="12">
        <text>2 [molybdopterin-synthase sulfur-carrier protein]-C-terminal-Gly-aminoethanethioate + cyclic pyranopterin phosphate + H2O = molybdopterin + 2 [molybdopterin-synthase sulfur-carrier protein]-C-terminal Gly-Gly + 2 H(+)</text>
        <dbReference type="Rhea" id="RHEA:26333"/>
        <dbReference type="Rhea" id="RHEA-COMP:12202"/>
        <dbReference type="Rhea" id="RHEA-COMP:19907"/>
        <dbReference type="ChEBI" id="CHEBI:15377"/>
        <dbReference type="ChEBI" id="CHEBI:15378"/>
        <dbReference type="ChEBI" id="CHEBI:58698"/>
        <dbReference type="ChEBI" id="CHEBI:59648"/>
        <dbReference type="ChEBI" id="CHEBI:90778"/>
        <dbReference type="ChEBI" id="CHEBI:232372"/>
        <dbReference type="EC" id="2.8.1.12"/>
    </reaction>
</comment>
<evidence type="ECO:0000313" key="14">
    <source>
        <dbReference type="Proteomes" id="UP000542125"/>
    </source>
</evidence>
<evidence type="ECO:0000256" key="1">
    <source>
        <dbReference type="ARBA" id="ARBA00005046"/>
    </source>
</evidence>
<accession>A0A7Y9IWZ0</accession>
<comment type="caution">
    <text evidence="13">The sequence shown here is derived from an EMBL/GenBank/DDBJ whole genome shotgun (WGS) entry which is preliminary data.</text>
</comment>
<dbReference type="SUPFAM" id="SSF54690">
    <property type="entry name" value="Molybdopterin synthase subunit MoaE"/>
    <property type="match status" value="1"/>
</dbReference>
<dbReference type="CDD" id="cd00756">
    <property type="entry name" value="MoaE"/>
    <property type="match status" value="1"/>
</dbReference>
<dbReference type="EC" id="2.8.1.12" evidence="3"/>
<evidence type="ECO:0000256" key="2">
    <source>
        <dbReference type="ARBA" id="ARBA00005426"/>
    </source>
</evidence>
<evidence type="ECO:0000256" key="7">
    <source>
        <dbReference type="ARBA" id="ARBA00026066"/>
    </source>
</evidence>
<dbReference type="InterPro" id="IPR036563">
    <property type="entry name" value="MoaE_sf"/>
</dbReference>